<keyword evidence="2" id="KW-0805">Transcription regulation</keyword>
<dbReference type="GO" id="GO:0006352">
    <property type="term" value="P:DNA-templated transcription initiation"/>
    <property type="evidence" value="ECO:0007669"/>
    <property type="project" value="InterPro"/>
</dbReference>
<organism evidence="8 9">
    <name type="scientific">Chitinophaga flava</name>
    <dbReference type="NCBI Taxonomy" id="2259036"/>
    <lineage>
        <taxon>Bacteria</taxon>
        <taxon>Pseudomonadati</taxon>
        <taxon>Bacteroidota</taxon>
        <taxon>Chitinophagia</taxon>
        <taxon>Chitinophagales</taxon>
        <taxon>Chitinophagaceae</taxon>
        <taxon>Chitinophaga</taxon>
    </lineage>
</organism>
<dbReference type="NCBIfam" id="TIGR02937">
    <property type="entry name" value="sigma70-ECF"/>
    <property type="match status" value="1"/>
</dbReference>
<dbReference type="AlphaFoldDB" id="A0A365Y2E6"/>
<keyword evidence="9" id="KW-1185">Reference proteome</keyword>
<dbReference type="InterPro" id="IPR013249">
    <property type="entry name" value="RNA_pol_sigma70_r4_t2"/>
</dbReference>
<dbReference type="Pfam" id="PF08281">
    <property type="entry name" value="Sigma70_r4_2"/>
    <property type="match status" value="1"/>
</dbReference>
<dbReference type="PANTHER" id="PTHR43133">
    <property type="entry name" value="RNA POLYMERASE ECF-TYPE SIGMA FACTO"/>
    <property type="match status" value="1"/>
</dbReference>
<comment type="similarity">
    <text evidence="1">Belongs to the sigma-70 factor family. ECF subfamily.</text>
</comment>
<feature type="domain" description="RNA polymerase sigma-70 region 2" evidence="6">
    <location>
        <begin position="37"/>
        <end position="102"/>
    </location>
</feature>
<dbReference type="GO" id="GO:0003677">
    <property type="term" value="F:DNA binding"/>
    <property type="evidence" value="ECO:0007669"/>
    <property type="project" value="UniProtKB-KW"/>
</dbReference>
<dbReference type="InterPro" id="IPR014284">
    <property type="entry name" value="RNA_pol_sigma-70_dom"/>
</dbReference>
<evidence type="ECO:0000313" key="9">
    <source>
        <dbReference type="Proteomes" id="UP000253410"/>
    </source>
</evidence>
<evidence type="ECO:0000256" key="5">
    <source>
        <dbReference type="ARBA" id="ARBA00023163"/>
    </source>
</evidence>
<evidence type="ECO:0000259" key="6">
    <source>
        <dbReference type="Pfam" id="PF04542"/>
    </source>
</evidence>
<reference evidence="8 9" key="1">
    <citation type="submission" date="2018-05" db="EMBL/GenBank/DDBJ databases">
        <title>Chitinophaga sp. K3CV102501T nov., isolated from isolated from a monsoon evergreen broad-leaved forest soil.</title>
        <authorList>
            <person name="Lv Y."/>
        </authorList>
    </citation>
    <scope>NUCLEOTIDE SEQUENCE [LARGE SCALE GENOMIC DNA]</scope>
    <source>
        <strain evidence="8 9">GDMCC 1.1325</strain>
    </source>
</reference>
<dbReference type="OrthoDB" id="655853at2"/>
<accession>A0A365Y2E6</accession>
<dbReference type="EMBL" id="QFFJ01000001">
    <property type="protein sequence ID" value="RBL92773.1"/>
    <property type="molecule type" value="Genomic_DNA"/>
</dbReference>
<dbReference type="Pfam" id="PF04542">
    <property type="entry name" value="Sigma70_r2"/>
    <property type="match status" value="1"/>
</dbReference>
<dbReference type="PANTHER" id="PTHR43133:SF8">
    <property type="entry name" value="RNA POLYMERASE SIGMA FACTOR HI_1459-RELATED"/>
    <property type="match status" value="1"/>
</dbReference>
<dbReference type="Proteomes" id="UP000253410">
    <property type="component" value="Unassembled WGS sequence"/>
</dbReference>
<dbReference type="InterPro" id="IPR036388">
    <property type="entry name" value="WH-like_DNA-bd_sf"/>
</dbReference>
<keyword evidence="5" id="KW-0804">Transcription</keyword>
<evidence type="ECO:0000256" key="3">
    <source>
        <dbReference type="ARBA" id="ARBA00023082"/>
    </source>
</evidence>
<dbReference type="Gene3D" id="1.10.10.10">
    <property type="entry name" value="Winged helix-like DNA-binding domain superfamily/Winged helix DNA-binding domain"/>
    <property type="match status" value="1"/>
</dbReference>
<dbReference type="InterPro" id="IPR039425">
    <property type="entry name" value="RNA_pol_sigma-70-like"/>
</dbReference>
<sequence length="206" mass="24025">MAINNLVILLFHNGLPIFVKLMSDTAMHNKEQVFTGLYHASRDRLYQYLHQYTKDTHLLQDLLQQCYLRVWEKMDDMYDVENAFPLLKTIARNLLVDVVRKRIKEDMTWLETVKAEAEQLLSTPAESSRNPMLALDASIAQLPVNCRQVYLLHREEGLSYREISSRLSISVSMVEKHMSKAIRLLKHDLLTNYELLLIVVAVNRIL</sequence>
<name>A0A365Y2E6_9BACT</name>
<keyword evidence="4" id="KW-0238">DNA-binding</keyword>
<evidence type="ECO:0000256" key="4">
    <source>
        <dbReference type="ARBA" id="ARBA00023125"/>
    </source>
</evidence>
<evidence type="ECO:0000256" key="2">
    <source>
        <dbReference type="ARBA" id="ARBA00023015"/>
    </source>
</evidence>
<feature type="domain" description="RNA polymerase sigma factor 70 region 4 type 2" evidence="7">
    <location>
        <begin position="133"/>
        <end position="184"/>
    </location>
</feature>
<keyword evidence="3" id="KW-0731">Sigma factor</keyword>
<evidence type="ECO:0008006" key="10">
    <source>
        <dbReference type="Google" id="ProtNLM"/>
    </source>
</evidence>
<dbReference type="Gene3D" id="1.10.1740.10">
    <property type="match status" value="1"/>
</dbReference>
<proteinExistence type="inferred from homology"/>
<protein>
    <recommendedName>
        <fullName evidence="10">RNA polymerase sigma-70 factor</fullName>
    </recommendedName>
</protein>
<dbReference type="InterPro" id="IPR013325">
    <property type="entry name" value="RNA_pol_sigma_r2"/>
</dbReference>
<dbReference type="SUPFAM" id="SSF88659">
    <property type="entry name" value="Sigma3 and sigma4 domains of RNA polymerase sigma factors"/>
    <property type="match status" value="1"/>
</dbReference>
<comment type="caution">
    <text evidence="8">The sequence shown here is derived from an EMBL/GenBank/DDBJ whole genome shotgun (WGS) entry which is preliminary data.</text>
</comment>
<dbReference type="GO" id="GO:0016987">
    <property type="term" value="F:sigma factor activity"/>
    <property type="evidence" value="ECO:0007669"/>
    <property type="project" value="UniProtKB-KW"/>
</dbReference>
<evidence type="ECO:0000256" key="1">
    <source>
        <dbReference type="ARBA" id="ARBA00010641"/>
    </source>
</evidence>
<dbReference type="InterPro" id="IPR013324">
    <property type="entry name" value="RNA_pol_sigma_r3/r4-like"/>
</dbReference>
<evidence type="ECO:0000313" key="8">
    <source>
        <dbReference type="EMBL" id="RBL92773.1"/>
    </source>
</evidence>
<evidence type="ECO:0000259" key="7">
    <source>
        <dbReference type="Pfam" id="PF08281"/>
    </source>
</evidence>
<gene>
    <name evidence="8" type="ORF">DF182_09400</name>
</gene>
<dbReference type="InterPro" id="IPR007627">
    <property type="entry name" value="RNA_pol_sigma70_r2"/>
</dbReference>
<dbReference type="SUPFAM" id="SSF88946">
    <property type="entry name" value="Sigma2 domain of RNA polymerase sigma factors"/>
    <property type="match status" value="1"/>
</dbReference>